<name>A0ABS8HKG3_9XANT</name>
<feature type="domain" description="Condensation" evidence="1">
    <location>
        <begin position="130"/>
        <end position="243"/>
    </location>
</feature>
<reference evidence="2 3" key="1">
    <citation type="submission" date="2021-10" db="EMBL/GenBank/DDBJ databases">
        <title>Genome sequencing of Xanthomonas strains from NCPPB.</title>
        <authorList>
            <person name="Hussein R."/>
            <person name="Harrison J."/>
            <person name="Studholme D.J."/>
            <person name="Vicente J."/>
            <person name="Grant M."/>
        </authorList>
    </citation>
    <scope>NUCLEOTIDE SEQUENCE [LARGE SCALE GENOMIC DNA]</scope>
    <source>
        <strain evidence="2 3">NCPPB 101</strain>
    </source>
</reference>
<dbReference type="RefSeq" id="WP_033898181.1">
    <property type="nucleotide sequence ID" value="NZ_CAWLZN010000001.1"/>
</dbReference>
<organism evidence="2 3">
    <name type="scientific">Xanthomonas cassavae CFBP 4642</name>
    <dbReference type="NCBI Taxonomy" id="1219375"/>
    <lineage>
        <taxon>Bacteria</taxon>
        <taxon>Pseudomonadati</taxon>
        <taxon>Pseudomonadota</taxon>
        <taxon>Gammaproteobacteria</taxon>
        <taxon>Lysobacterales</taxon>
        <taxon>Lysobacteraceae</taxon>
        <taxon>Xanthomonas</taxon>
    </lineage>
</organism>
<dbReference type="Gene3D" id="3.30.559.30">
    <property type="entry name" value="Nonribosomal peptide synthetase, condensation domain"/>
    <property type="match status" value="1"/>
</dbReference>
<dbReference type="Proteomes" id="UP001199206">
    <property type="component" value="Unassembled WGS sequence"/>
</dbReference>
<keyword evidence="3" id="KW-1185">Reference proteome</keyword>
<evidence type="ECO:0000313" key="2">
    <source>
        <dbReference type="EMBL" id="MCC4622684.1"/>
    </source>
</evidence>
<evidence type="ECO:0000313" key="3">
    <source>
        <dbReference type="Proteomes" id="UP001199206"/>
    </source>
</evidence>
<dbReference type="Pfam" id="PF00668">
    <property type="entry name" value="Condensation"/>
    <property type="match status" value="2"/>
</dbReference>
<comment type="caution">
    <text evidence="2">The sequence shown here is derived from an EMBL/GenBank/DDBJ whole genome shotgun (WGS) entry which is preliminary data.</text>
</comment>
<proteinExistence type="predicted"/>
<dbReference type="EMBL" id="JAJGQJ010000148">
    <property type="protein sequence ID" value="MCC4622684.1"/>
    <property type="molecule type" value="Genomic_DNA"/>
</dbReference>
<dbReference type="InterPro" id="IPR001242">
    <property type="entry name" value="Condensation_dom"/>
</dbReference>
<protein>
    <submittedName>
        <fullName evidence="2">Condensation domain-containing protein</fullName>
    </submittedName>
</protein>
<gene>
    <name evidence="2" type="ORF">LL965_22615</name>
</gene>
<sequence length="293" mass="33451">MRTTDGQAFPLSSPQREIWLEQMMLGQSVSSTIGGYFEITGDIDVGCLQRAVQELVDQCEVLRMCILEEVDEEGIPLQYFAESMHLSVPFTDVASMRDREAWLEQWIQDHMETQFQFDGTPLLDQLAVLGADLGVSQFQILLVILYAYFSRTQQREELVIGVPILNRSGHQFKNSMGLCAQINPVRLHFDPAMPFIDAVRVVSRELRKDYRHQRFPVSEMGRACGLWKSGALRFFEMAFSFEQSDHVYRFGGALGAFVKASNNREYNPLSLYVGFSRHTCKNDSRNPISLVKT</sequence>
<dbReference type="SUPFAM" id="SSF52777">
    <property type="entry name" value="CoA-dependent acyltransferases"/>
    <property type="match status" value="2"/>
</dbReference>
<feature type="domain" description="Condensation" evidence="1">
    <location>
        <begin position="8"/>
        <end position="123"/>
    </location>
</feature>
<dbReference type="Gene3D" id="3.30.559.10">
    <property type="entry name" value="Chloramphenicol acetyltransferase-like domain"/>
    <property type="match status" value="1"/>
</dbReference>
<evidence type="ECO:0000259" key="1">
    <source>
        <dbReference type="Pfam" id="PF00668"/>
    </source>
</evidence>
<dbReference type="InterPro" id="IPR023213">
    <property type="entry name" value="CAT-like_dom_sf"/>
</dbReference>
<accession>A0ABS8HKG3</accession>